<dbReference type="EMBL" id="LN885086">
    <property type="protein sequence ID" value="CUQ65777.1"/>
    <property type="molecule type" value="Genomic_DNA"/>
</dbReference>
<dbReference type="PROSITE" id="PS51257">
    <property type="entry name" value="PROKAR_LIPOPROTEIN"/>
    <property type="match status" value="1"/>
</dbReference>
<evidence type="ECO:0000313" key="4">
    <source>
        <dbReference type="Proteomes" id="UP000066284"/>
    </source>
</evidence>
<accession>A0A0S4KMT5</accession>
<name>A0A0S4KMT5_9BACT</name>
<sequence length="149" mass="16446">MKKPSVGVVAIAVALLVTACVNQPPVHLSILGKPTIEDKSVLAGEWEYEDGAVVMLRLDEKGNGTYPYKDGRLETLRLNGHTWVGKWYQKENDREGGFRVVLSDDYTEGDGTWWYDRIGEDSAPAQKGGTFHLSKRTSLTKLGETPPAP</sequence>
<feature type="region of interest" description="Disordered" evidence="1">
    <location>
        <begin position="125"/>
        <end position="149"/>
    </location>
</feature>
<dbReference type="Proteomes" id="UP000066284">
    <property type="component" value="Chromosome 1"/>
</dbReference>
<keyword evidence="4" id="KW-1185">Reference proteome</keyword>
<evidence type="ECO:0008006" key="5">
    <source>
        <dbReference type="Google" id="ProtNLM"/>
    </source>
</evidence>
<evidence type="ECO:0000256" key="2">
    <source>
        <dbReference type="SAM" id="SignalP"/>
    </source>
</evidence>
<keyword evidence="2" id="KW-0732">Signal</keyword>
<dbReference type="AlphaFoldDB" id="A0A0S4KMT5"/>
<protein>
    <recommendedName>
        <fullName evidence="5">Lipoprotein</fullName>
    </recommendedName>
</protein>
<proteinExistence type="predicted"/>
<dbReference type="OrthoDB" id="9799583at2"/>
<feature type="signal peptide" evidence="2">
    <location>
        <begin position="1"/>
        <end position="19"/>
    </location>
</feature>
<dbReference type="STRING" id="1715989.NITINOP_0802"/>
<gene>
    <name evidence="3" type="ORF">NITINOP_0802</name>
</gene>
<evidence type="ECO:0000256" key="1">
    <source>
        <dbReference type="SAM" id="MobiDB-lite"/>
    </source>
</evidence>
<organism evidence="3 4">
    <name type="scientific">Candidatus Nitrospira inopinata</name>
    <dbReference type="NCBI Taxonomy" id="1715989"/>
    <lineage>
        <taxon>Bacteria</taxon>
        <taxon>Pseudomonadati</taxon>
        <taxon>Nitrospirota</taxon>
        <taxon>Nitrospiria</taxon>
        <taxon>Nitrospirales</taxon>
        <taxon>Nitrospiraceae</taxon>
        <taxon>Nitrospira</taxon>
    </lineage>
</organism>
<reference evidence="4" key="1">
    <citation type="submission" date="2015-09" db="EMBL/GenBank/DDBJ databases">
        <authorList>
            <person name="Daims H."/>
        </authorList>
    </citation>
    <scope>NUCLEOTIDE SEQUENCE [LARGE SCALE GENOMIC DNA]</scope>
</reference>
<evidence type="ECO:0000313" key="3">
    <source>
        <dbReference type="EMBL" id="CUQ65777.1"/>
    </source>
</evidence>
<feature type="chain" id="PRO_5006623438" description="Lipoprotein" evidence="2">
    <location>
        <begin position="20"/>
        <end position="149"/>
    </location>
</feature>
<dbReference type="KEGG" id="nio:NITINOP_0802"/>
<dbReference type="RefSeq" id="WP_158023185.1">
    <property type="nucleotide sequence ID" value="NZ_LN885086.1"/>
</dbReference>